<accession>A0ACC0NN84</accession>
<evidence type="ECO:0000313" key="2">
    <source>
        <dbReference type="Proteomes" id="UP001062846"/>
    </source>
</evidence>
<comment type="caution">
    <text evidence="1">The sequence shown here is derived from an EMBL/GenBank/DDBJ whole genome shotgun (WGS) entry which is preliminary data.</text>
</comment>
<protein>
    <submittedName>
        <fullName evidence="1">Uncharacterized protein</fullName>
    </submittedName>
</protein>
<reference evidence="1" key="1">
    <citation type="submission" date="2022-02" db="EMBL/GenBank/DDBJ databases">
        <title>Plant Genome Project.</title>
        <authorList>
            <person name="Zhang R.-G."/>
        </authorList>
    </citation>
    <scope>NUCLEOTIDE SEQUENCE</scope>
    <source>
        <strain evidence="1">AT1</strain>
    </source>
</reference>
<keyword evidence="2" id="KW-1185">Reference proteome</keyword>
<dbReference type="Proteomes" id="UP001062846">
    <property type="component" value="Chromosome 5"/>
</dbReference>
<proteinExistence type="predicted"/>
<sequence length="85" mass="9170">MGSSLFLAAAVILMVVLTPDDDLWAEFLEPKGADVWTPLPQLPACFCLENTGAFVTSTDSPEKKVMVGSRDSEALVAFHLADQGW</sequence>
<gene>
    <name evidence="1" type="ORF">RHMOL_Rhmol05G0066300</name>
</gene>
<evidence type="ECO:0000313" key="1">
    <source>
        <dbReference type="EMBL" id="KAI8554037.1"/>
    </source>
</evidence>
<name>A0ACC0NN84_RHOML</name>
<organism evidence="1 2">
    <name type="scientific">Rhododendron molle</name>
    <name type="common">Chinese azalea</name>
    <name type="synonym">Azalea mollis</name>
    <dbReference type="NCBI Taxonomy" id="49168"/>
    <lineage>
        <taxon>Eukaryota</taxon>
        <taxon>Viridiplantae</taxon>
        <taxon>Streptophyta</taxon>
        <taxon>Embryophyta</taxon>
        <taxon>Tracheophyta</taxon>
        <taxon>Spermatophyta</taxon>
        <taxon>Magnoliopsida</taxon>
        <taxon>eudicotyledons</taxon>
        <taxon>Gunneridae</taxon>
        <taxon>Pentapetalae</taxon>
        <taxon>asterids</taxon>
        <taxon>Ericales</taxon>
        <taxon>Ericaceae</taxon>
        <taxon>Ericoideae</taxon>
        <taxon>Rhodoreae</taxon>
        <taxon>Rhododendron</taxon>
    </lineage>
</organism>
<dbReference type="EMBL" id="CM046392">
    <property type="protein sequence ID" value="KAI8554037.1"/>
    <property type="molecule type" value="Genomic_DNA"/>
</dbReference>